<feature type="region of interest" description="Disordered" evidence="1">
    <location>
        <begin position="35"/>
        <end position="154"/>
    </location>
</feature>
<reference evidence="2" key="1">
    <citation type="journal article" date="2019" name="Sci. Rep.">
        <title>Draft genome of Tanacetum cinerariifolium, the natural source of mosquito coil.</title>
        <authorList>
            <person name="Yamashiro T."/>
            <person name="Shiraishi A."/>
            <person name="Satake H."/>
            <person name="Nakayama K."/>
        </authorList>
    </citation>
    <scope>NUCLEOTIDE SEQUENCE</scope>
</reference>
<organism evidence="2">
    <name type="scientific">Tanacetum cinerariifolium</name>
    <name type="common">Dalmatian daisy</name>
    <name type="synonym">Chrysanthemum cinerariifolium</name>
    <dbReference type="NCBI Taxonomy" id="118510"/>
    <lineage>
        <taxon>Eukaryota</taxon>
        <taxon>Viridiplantae</taxon>
        <taxon>Streptophyta</taxon>
        <taxon>Embryophyta</taxon>
        <taxon>Tracheophyta</taxon>
        <taxon>Spermatophyta</taxon>
        <taxon>Magnoliopsida</taxon>
        <taxon>eudicotyledons</taxon>
        <taxon>Gunneridae</taxon>
        <taxon>Pentapetalae</taxon>
        <taxon>asterids</taxon>
        <taxon>campanulids</taxon>
        <taxon>Asterales</taxon>
        <taxon>Asteraceae</taxon>
        <taxon>Asteroideae</taxon>
        <taxon>Anthemideae</taxon>
        <taxon>Anthemidinae</taxon>
        <taxon>Tanacetum</taxon>
    </lineage>
</organism>
<feature type="compositionally biased region" description="Polar residues" evidence="1">
    <location>
        <begin position="100"/>
        <end position="144"/>
    </location>
</feature>
<gene>
    <name evidence="2" type="ORF">Tci_831294</name>
</gene>
<name>A0A699QAJ0_TANCI</name>
<comment type="caution">
    <text evidence="2">The sequence shown here is derived from an EMBL/GenBank/DDBJ whole genome shotgun (WGS) entry which is preliminary data.</text>
</comment>
<dbReference type="AlphaFoldDB" id="A0A699QAJ0"/>
<dbReference type="EMBL" id="BKCJ010981062">
    <property type="protein sequence ID" value="GFC59324.1"/>
    <property type="molecule type" value="Genomic_DNA"/>
</dbReference>
<evidence type="ECO:0000256" key="1">
    <source>
        <dbReference type="SAM" id="MobiDB-lite"/>
    </source>
</evidence>
<proteinExistence type="predicted"/>
<sequence length="154" mass="16493">MFEDKSYEAHEDHKNLFDTLEKSLERDYSNQLLSDLEAACRKKRKKRDLPRPPSRSPPPQPSPPPPLAGAFEALSTSGASGSSQLPLPPPLPSTGTSGLAQQQGSKAPTSSKSMATTPHSMAWTISNTSYESTGVSAGQESSPAYSMMNDDSIL</sequence>
<evidence type="ECO:0000313" key="2">
    <source>
        <dbReference type="EMBL" id="GFC59324.1"/>
    </source>
</evidence>
<protein>
    <submittedName>
        <fullName evidence="2">Uncharacterized protein</fullName>
    </submittedName>
</protein>
<accession>A0A699QAJ0</accession>
<feature type="non-terminal residue" evidence="2">
    <location>
        <position position="154"/>
    </location>
</feature>
<feature type="compositionally biased region" description="Pro residues" evidence="1">
    <location>
        <begin position="51"/>
        <end position="67"/>
    </location>
</feature>